<keyword evidence="2" id="KW-1185">Reference proteome</keyword>
<sequence>MLFCFSLETFNTYSQFPHFYGAQCLRRPPMVRAVKADQFHYHRVMCPSPVHMPLIVDVHPAECGDRLVLVVFECRSRPGVFGFDCEKLSLVDVNSKRSPCFTFMLNFRGGFFRTGLNSEAQKSMMVDLLLSSNYLGDVLWGYGKQIRIVFRQEEDRARKTDKKFRHRKMQGESKLTLPPSAPSNYVLLAKHKLSTAACNDNQLKEIVETSEQASSESQESTCVKVRAQAHADQRHLMRGADQNIS</sequence>
<evidence type="ECO:0000313" key="1">
    <source>
        <dbReference type="EMBL" id="KAK8991312.1"/>
    </source>
</evidence>
<name>A0ABR2PS99_9ROSI</name>
<dbReference type="Proteomes" id="UP001396334">
    <property type="component" value="Unassembled WGS sequence"/>
</dbReference>
<evidence type="ECO:0000313" key="2">
    <source>
        <dbReference type="Proteomes" id="UP001396334"/>
    </source>
</evidence>
<proteinExistence type="predicted"/>
<gene>
    <name evidence="1" type="ORF">V6N11_062330</name>
</gene>
<comment type="caution">
    <text evidence="1">The sequence shown here is derived from an EMBL/GenBank/DDBJ whole genome shotgun (WGS) entry which is preliminary data.</text>
</comment>
<protein>
    <submittedName>
        <fullName evidence="1">Uncharacterized protein</fullName>
    </submittedName>
</protein>
<reference evidence="1 2" key="1">
    <citation type="journal article" date="2024" name="G3 (Bethesda)">
        <title>Genome assembly of Hibiscus sabdariffa L. provides insights into metabolisms of medicinal natural products.</title>
        <authorList>
            <person name="Kim T."/>
        </authorList>
    </citation>
    <scope>NUCLEOTIDE SEQUENCE [LARGE SCALE GENOMIC DNA]</scope>
    <source>
        <strain evidence="1">TK-2024</strain>
        <tissue evidence="1">Old leaves</tissue>
    </source>
</reference>
<accession>A0ABR2PS99</accession>
<organism evidence="1 2">
    <name type="scientific">Hibiscus sabdariffa</name>
    <name type="common">roselle</name>
    <dbReference type="NCBI Taxonomy" id="183260"/>
    <lineage>
        <taxon>Eukaryota</taxon>
        <taxon>Viridiplantae</taxon>
        <taxon>Streptophyta</taxon>
        <taxon>Embryophyta</taxon>
        <taxon>Tracheophyta</taxon>
        <taxon>Spermatophyta</taxon>
        <taxon>Magnoliopsida</taxon>
        <taxon>eudicotyledons</taxon>
        <taxon>Gunneridae</taxon>
        <taxon>Pentapetalae</taxon>
        <taxon>rosids</taxon>
        <taxon>malvids</taxon>
        <taxon>Malvales</taxon>
        <taxon>Malvaceae</taxon>
        <taxon>Malvoideae</taxon>
        <taxon>Hibiscus</taxon>
    </lineage>
</organism>
<dbReference type="EMBL" id="JBBPBN010000052">
    <property type="protein sequence ID" value="KAK8991312.1"/>
    <property type="molecule type" value="Genomic_DNA"/>
</dbReference>